<dbReference type="GO" id="GO:0004674">
    <property type="term" value="F:protein serine/threonine kinase activity"/>
    <property type="evidence" value="ECO:0007669"/>
    <property type="project" value="TreeGrafter"/>
</dbReference>
<dbReference type="PANTHER" id="PTHR44329">
    <property type="entry name" value="SERINE/THREONINE-PROTEIN KINASE TNNI3K-RELATED"/>
    <property type="match status" value="1"/>
</dbReference>
<dbReference type="GO" id="GO:0005524">
    <property type="term" value="F:ATP binding"/>
    <property type="evidence" value="ECO:0007669"/>
    <property type="project" value="InterPro"/>
</dbReference>
<accession>A0A8T0HG74</accession>
<comment type="caution">
    <text evidence="2">The sequence shown here is derived from an EMBL/GenBank/DDBJ whole genome shotgun (WGS) entry which is preliminary data.</text>
</comment>
<dbReference type="Gene3D" id="1.10.510.10">
    <property type="entry name" value="Transferase(Phosphotransferase) domain 1"/>
    <property type="match status" value="1"/>
</dbReference>
<keyword evidence="3" id="KW-1185">Reference proteome</keyword>
<protein>
    <recommendedName>
        <fullName evidence="1">Protein kinase domain-containing protein</fullName>
    </recommendedName>
</protein>
<dbReference type="Proteomes" id="UP000822688">
    <property type="component" value="Chromosome 6"/>
</dbReference>
<dbReference type="PROSITE" id="PS50011">
    <property type="entry name" value="PROTEIN_KINASE_DOM"/>
    <property type="match status" value="1"/>
</dbReference>
<dbReference type="InterPro" id="IPR000719">
    <property type="entry name" value="Prot_kinase_dom"/>
</dbReference>
<dbReference type="SMART" id="SM00220">
    <property type="entry name" value="S_TKc"/>
    <property type="match status" value="1"/>
</dbReference>
<name>A0A8T0HG74_CERPU</name>
<organism evidence="2 3">
    <name type="scientific">Ceratodon purpureus</name>
    <name type="common">Fire moss</name>
    <name type="synonym">Dicranum purpureum</name>
    <dbReference type="NCBI Taxonomy" id="3225"/>
    <lineage>
        <taxon>Eukaryota</taxon>
        <taxon>Viridiplantae</taxon>
        <taxon>Streptophyta</taxon>
        <taxon>Embryophyta</taxon>
        <taxon>Bryophyta</taxon>
        <taxon>Bryophytina</taxon>
        <taxon>Bryopsida</taxon>
        <taxon>Dicranidae</taxon>
        <taxon>Pseudoditrichales</taxon>
        <taxon>Ditrichaceae</taxon>
        <taxon>Ceratodon</taxon>
    </lineage>
</organism>
<evidence type="ECO:0000259" key="1">
    <source>
        <dbReference type="PROSITE" id="PS50011"/>
    </source>
</evidence>
<dbReference type="InterPro" id="IPR008271">
    <property type="entry name" value="Ser/Thr_kinase_AS"/>
</dbReference>
<gene>
    <name evidence="2" type="ORF">KC19_6G063500</name>
</gene>
<dbReference type="Pfam" id="PF07714">
    <property type="entry name" value="PK_Tyr_Ser-Thr"/>
    <property type="match status" value="1"/>
</dbReference>
<dbReference type="InterPro" id="IPR001245">
    <property type="entry name" value="Ser-Thr/Tyr_kinase_cat_dom"/>
</dbReference>
<dbReference type="AlphaFoldDB" id="A0A8T0HG74"/>
<dbReference type="InterPro" id="IPR011009">
    <property type="entry name" value="Kinase-like_dom_sf"/>
</dbReference>
<reference evidence="2 3" key="1">
    <citation type="submission" date="2020-06" db="EMBL/GenBank/DDBJ databases">
        <title>WGS assembly of Ceratodon purpureus strain R40.</title>
        <authorList>
            <person name="Carey S.B."/>
            <person name="Jenkins J."/>
            <person name="Shu S."/>
            <person name="Lovell J.T."/>
            <person name="Sreedasyam A."/>
            <person name="Maumus F."/>
            <person name="Tiley G.P."/>
            <person name="Fernandez-Pozo N."/>
            <person name="Barry K."/>
            <person name="Chen C."/>
            <person name="Wang M."/>
            <person name="Lipzen A."/>
            <person name="Daum C."/>
            <person name="Saski C.A."/>
            <person name="Payton A.C."/>
            <person name="Mcbreen J.C."/>
            <person name="Conrad R.E."/>
            <person name="Kollar L.M."/>
            <person name="Olsson S."/>
            <person name="Huttunen S."/>
            <person name="Landis J.B."/>
            <person name="Wickett N.J."/>
            <person name="Johnson M.G."/>
            <person name="Rensing S.A."/>
            <person name="Grimwood J."/>
            <person name="Schmutz J."/>
            <person name="Mcdaniel S.F."/>
        </authorList>
    </citation>
    <scope>NUCLEOTIDE SEQUENCE [LARGE SCALE GENOMIC DNA]</scope>
    <source>
        <strain evidence="2 3">R40</strain>
    </source>
</reference>
<dbReference type="SUPFAM" id="SSF56112">
    <property type="entry name" value="Protein kinase-like (PK-like)"/>
    <property type="match status" value="1"/>
</dbReference>
<dbReference type="PROSITE" id="PS00108">
    <property type="entry name" value="PROTEIN_KINASE_ST"/>
    <property type="match status" value="1"/>
</dbReference>
<sequence>MSDFSWISFRTLFKIKMTSFLVSWFLDSLALPLLKAFGLDESMDGNDVLEKVPIALSQDGVGDSVQDSSSSLHMDDGRRKSVFRTVYETACAEGLTVVGSSQVTFEDRLSKGGQGTVYAGTFQVTSECNSFLKPFVVCIAVKKFKRGMRGISPNQIPRGLWTTSCVHVCRPFGVFFAKNSDCMVMPRYSRDLRTEIESRMNLTDTESSTPVDRPFTELVSIHIIMQLALGLKGLHDCGVYHRDIKAANILVNPYRNSEFYEVAIADFEGAADSVGAGTQYWRAPEVLKTKGTTVPLAGHHWQAADVYSFGMTCYEILTGKKPLDGLKMTGADCDLVKEGKIRPELPNHVPELLRDIISRCWLHDPASRPSLDDVLDSLEKVDNHRLARANLGIPRSFMKLPDSNRDLPESPRPTLSHILSAPQSHEPGSERLTNFSFWASDYISTQEQFVSQFEMKAHLQNTNAHDSLTFAEFVERRRSLAFIRLQKDGSGHNIEVSKDEYSKSGPIRVEARMCGSKILLPSEGFRRFSSSPPAGCIR</sequence>
<evidence type="ECO:0000313" key="2">
    <source>
        <dbReference type="EMBL" id="KAG0569069.1"/>
    </source>
</evidence>
<proteinExistence type="predicted"/>
<dbReference type="InterPro" id="IPR051681">
    <property type="entry name" value="Ser/Thr_Kinases-Pseudokinases"/>
</dbReference>
<dbReference type="EMBL" id="CM026427">
    <property type="protein sequence ID" value="KAG0569069.1"/>
    <property type="molecule type" value="Genomic_DNA"/>
</dbReference>
<evidence type="ECO:0000313" key="3">
    <source>
        <dbReference type="Proteomes" id="UP000822688"/>
    </source>
</evidence>
<feature type="domain" description="Protein kinase" evidence="1">
    <location>
        <begin position="103"/>
        <end position="387"/>
    </location>
</feature>